<evidence type="ECO:0000259" key="1">
    <source>
        <dbReference type="Pfam" id="PF22480"/>
    </source>
</evidence>
<dbReference type="Pfam" id="PF22480">
    <property type="entry name" value="DUF6984"/>
    <property type="match status" value="1"/>
</dbReference>
<dbReference type="OrthoDB" id="1050330at2"/>
<comment type="caution">
    <text evidence="2">The sequence shown here is derived from an EMBL/GenBank/DDBJ whole genome shotgun (WGS) entry which is preliminary data.</text>
</comment>
<dbReference type="EMBL" id="QOWE01000033">
    <property type="protein sequence ID" value="RCR65963.1"/>
    <property type="molecule type" value="Genomic_DNA"/>
</dbReference>
<dbReference type="InterPro" id="IPR054253">
    <property type="entry name" value="DUF6984"/>
</dbReference>
<accession>A0A368JHD3</accession>
<dbReference type="Proteomes" id="UP000253383">
    <property type="component" value="Unassembled WGS sequence"/>
</dbReference>
<reference evidence="2 3" key="1">
    <citation type="submission" date="2018-07" db="EMBL/GenBank/DDBJ databases">
        <title>Genome analysis of Larkinella rosea.</title>
        <authorList>
            <person name="Zhou Z."/>
            <person name="Wang G."/>
        </authorList>
    </citation>
    <scope>NUCLEOTIDE SEQUENCE [LARGE SCALE GENOMIC DNA]</scope>
    <source>
        <strain evidence="3">zzj9</strain>
    </source>
</reference>
<sequence>MESNRKPSVQEERLLELLVKNAIIDFPLNWKNNLLVRSMEDGKMGSLYLYPNGVYNENRKFDKQVSEYQFKDEDNVEVIASLYVDDNGNLLELDIWKTDFNPLINIPYKLE</sequence>
<evidence type="ECO:0000313" key="2">
    <source>
        <dbReference type="EMBL" id="RCR65963.1"/>
    </source>
</evidence>
<name>A0A368JHD3_9BACT</name>
<protein>
    <recommendedName>
        <fullName evidence="1">DUF6984 domain-containing protein</fullName>
    </recommendedName>
</protein>
<organism evidence="2 3">
    <name type="scientific">Larkinella punicea</name>
    <dbReference type="NCBI Taxonomy" id="2315727"/>
    <lineage>
        <taxon>Bacteria</taxon>
        <taxon>Pseudomonadati</taxon>
        <taxon>Bacteroidota</taxon>
        <taxon>Cytophagia</taxon>
        <taxon>Cytophagales</taxon>
        <taxon>Spirosomataceae</taxon>
        <taxon>Larkinella</taxon>
    </lineage>
</organism>
<feature type="domain" description="DUF6984" evidence="1">
    <location>
        <begin position="5"/>
        <end position="107"/>
    </location>
</feature>
<gene>
    <name evidence="2" type="ORF">DUE52_29535</name>
</gene>
<evidence type="ECO:0000313" key="3">
    <source>
        <dbReference type="Proteomes" id="UP000253383"/>
    </source>
</evidence>
<proteinExistence type="predicted"/>
<dbReference type="AlphaFoldDB" id="A0A368JHD3"/>
<dbReference type="RefSeq" id="WP_114409705.1">
    <property type="nucleotide sequence ID" value="NZ_QOWE01000033.1"/>
</dbReference>
<keyword evidence="3" id="KW-1185">Reference proteome</keyword>